<evidence type="ECO:0000256" key="6">
    <source>
        <dbReference type="ARBA" id="ARBA00022741"/>
    </source>
</evidence>
<keyword evidence="8 11" id="KW-0067">ATP-binding</keyword>
<dbReference type="PROSITE" id="PS50052">
    <property type="entry name" value="GUANYLATE_KINASE_2"/>
    <property type="match status" value="1"/>
</dbReference>
<dbReference type="Proteomes" id="UP000620366">
    <property type="component" value="Unassembled WGS sequence"/>
</dbReference>
<evidence type="ECO:0000256" key="9">
    <source>
        <dbReference type="ARBA" id="ARBA00030128"/>
    </source>
</evidence>
<evidence type="ECO:0000256" key="10">
    <source>
        <dbReference type="ARBA" id="ARBA00048594"/>
    </source>
</evidence>
<dbReference type="InterPro" id="IPR017665">
    <property type="entry name" value="Guanylate_kinase"/>
</dbReference>
<protein>
    <recommendedName>
        <fullName evidence="4 11">Guanylate kinase</fullName>
        <ecNumber evidence="3 11">2.7.4.8</ecNumber>
    </recommendedName>
    <alternativeName>
        <fullName evidence="9 11">GMP kinase</fullName>
    </alternativeName>
</protein>
<dbReference type="GO" id="GO:0004385">
    <property type="term" value="F:GMP kinase activity"/>
    <property type="evidence" value="ECO:0007669"/>
    <property type="project" value="UniProtKB-UniRule"/>
</dbReference>
<name>A0A926HV50_9FIRM</name>
<evidence type="ECO:0000256" key="8">
    <source>
        <dbReference type="ARBA" id="ARBA00022840"/>
    </source>
</evidence>
<dbReference type="GO" id="GO:0005829">
    <property type="term" value="C:cytosol"/>
    <property type="evidence" value="ECO:0007669"/>
    <property type="project" value="TreeGrafter"/>
</dbReference>
<dbReference type="Pfam" id="PF00625">
    <property type="entry name" value="Guanylate_kin"/>
    <property type="match status" value="1"/>
</dbReference>
<dbReference type="InterPro" id="IPR027417">
    <property type="entry name" value="P-loop_NTPase"/>
</dbReference>
<evidence type="ECO:0000256" key="2">
    <source>
        <dbReference type="ARBA" id="ARBA00005790"/>
    </source>
</evidence>
<proteinExistence type="inferred from homology"/>
<dbReference type="NCBIfam" id="TIGR03263">
    <property type="entry name" value="guanyl_kin"/>
    <property type="match status" value="1"/>
</dbReference>
<evidence type="ECO:0000256" key="1">
    <source>
        <dbReference type="ARBA" id="ARBA00003531"/>
    </source>
</evidence>
<keyword evidence="11" id="KW-0963">Cytoplasm</keyword>
<dbReference type="SMART" id="SM00072">
    <property type="entry name" value="GuKc"/>
    <property type="match status" value="1"/>
</dbReference>
<evidence type="ECO:0000256" key="5">
    <source>
        <dbReference type="ARBA" id="ARBA00022679"/>
    </source>
</evidence>
<dbReference type="InterPro" id="IPR020590">
    <property type="entry name" value="Guanylate_kinase_CS"/>
</dbReference>
<comment type="subcellular location">
    <subcellularLocation>
        <location evidence="11">Cytoplasm</location>
    </subcellularLocation>
</comment>
<evidence type="ECO:0000313" key="14">
    <source>
        <dbReference type="Proteomes" id="UP000620366"/>
    </source>
</evidence>
<gene>
    <name evidence="11 13" type="primary">gmk</name>
    <name evidence="13" type="ORF">H8695_09770</name>
</gene>
<keyword evidence="7 11" id="KW-0418">Kinase</keyword>
<evidence type="ECO:0000256" key="3">
    <source>
        <dbReference type="ARBA" id="ARBA00012961"/>
    </source>
</evidence>
<sequence>MSSTRSDRGLLLVISGPSGAGKGTVIADLLKKTDDTFYSVSMTTRRPRPGEVDGKNYYFVSRESFEHEIETGGLLEYACYNDNYYGTPVRAVREQLEAGKNVILEIEVKGAAIVKERMPEALTIFVMPPTPEILAERLRGRQTETDEEIQNRLRIAAEEMKLAAIYDRLVVNDEVSRASDEILSIIRAERQRRMAAV</sequence>
<feature type="binding site" evidence="11">
    <location>
        <begin position="16"/>
        <end position="23"/>
    </location>
    <ligand>
        <name>ATP</name>
        <dbReference type="ChEBI" id="CHEBI:30616"/>
    </ligand>
</feature>
<evidence type="ECO:0000256" key="11">
    <source>
        <dbReference type="HAMAP-Rule" id="MF_00328"/>
    </source>
</evidence>
<organism evidence="13 14">
    <name type="scientific">Feifania hominis</name>
    <dbReference type="NCBI Taxonomy" id="2763660"/>
    <lineage>
        <taxon>Bacteria</taxon>
        <taxon>Bacillati</taxon>
        <taxon>Bacillota</taxon>
        <taxon>Clostridia</taxon>
        <taxon>Eubacteriales</taxon>
        <taxon>Feifaniaceae</taxon>
        <taxon>Feifania</taxon>
    </lineage>
</organism>
<dbReference type="HAMAP" id="MF_00328">
    <property type="entry name" value="Guanylate_kinase"/>
    <property type="match status" value="1"/>
</dbReference>
<reference evidence="13" key="1">
    <citation type="submission" date="2020-08" db="EMBL/GenBank/DDBJ databases">
        <title>Genome public.</title>
        <authorList>
            <person name="Liu C."/>
            <person name="Sun Q."/>
        </authorList>
    </citation>
    <scope>NUCLEOTIDE SEQUENCE</scope>
    <source>
        <strain evidence="13">BX7</strain>
    </source>
</reference>
<dbReference type="EMBL" id="JACRSP010000004">
    <property type="protein sequence ID" value="MBC8536973.1"/>
    <property type="molecule type" value="Genomic_DNA"/>
</dbReference>
<dbReference type="PANTHER" id="PTHR23117">
    <property type="entry name" value="GUANYLATE KINASE-RELATED"/>
    <property type="match status" value="1"/>
</dbReference>
<dbReference type="SUPFAM" id="SSF52540">
    <property type="entry name" value="P-loop containing nucleoside triphosphate hydrolases"/>
    <property type="match status" value="1"/>
</dbReference>
<dbReference type="InterPro" id="IPR008144">
    <property type="entry name" value="Guanylate_kin-like_dom"/>
</dbReference>
<evidence type="ECO:0000256" key="7">
    <source>
        <dbReference type="ARBA" id="ARBA00022777"/>
    </source>
</evidence>
<keyword evidence="6 11" id="KW-0547">Nucleotide-binding</keyword>
<comment type="catalytic activity">
    <reaction evidence="10 11">
        <text>GMP + ATP = GDP + ADP</text>
        <dbReference type="Rhea" id="RHEA:20780"/>
        <dbReference type="ChEBI" id="CHEBI:30616"/>
        <dbReference type="ChEBI" id="CHEBI:58115"/>
        <dbReference type="ChEBI" id="CHEBI:58189"/>
        <dbReference type="ChEBI" id="CHEBI:456216"/>
        <dbReference type="EC" id="2.7.4.8"/>
    </reaction>
</comment>
<dbReference type="PANTHER" id="PTHR23117:SF13">
    <property type="entry name" value="GUANYLATE KINASE"/>
    <property type="match status" value="1"/>
</dbReference>
<dbReference type="EC" id="2.7.4.8" evidence="3 11"/>
<dbReference type="Gene3D" id="3.40.50.300">
    <property type="entry name" value="P-loop containing nucleotide triphosphate hydrolases"/>
    <property type="match status" value="2"/>
</dbReference>
<dbReference type="CDD" id="cd00071">
    <property type="entry name" value="GMPK"/>
    <property type="match status" value="1"/>
</dbReference>
<keyword evidence="5 11" id="KW-0808">Transferase</keyword>
<comment type="caution">
    <text evidence="13">The sequence shown here is derived from an EMBL/GenBank/DDBJ whole genome shotgun (WGS) entry which is preliminary data.</text>
</comment>
<evidence type="ECO:0000256" key="4">
    <source>
        <dbReference type="ARBA" id="ARBA00016296"/>
    </source>
</evidence>
<dbReference type="PROSITE" id="PS00856">
    <property type="entry name" value="GUANYLATE_KINASE_1"/>
    <property type="match status" value="1"/>
</dbReference>
<dbReference type="FunFam" id="3.30.63.10:FF:000002">
    <property type="entry name" value="Guanylate kinase 1"/>
    <property type="match status" value="1"/>
</dbReference>
<evidence type="ECO:0000259" key="12">
    <source>
        <dbReference type="PROSITE" id="PS50052"/>
    </source>
</evidence>
<dbReference type="RefSeq" id="WP_249301079.1">
    <property type="nucleotide sequence ID" value="NZ_JACRSP010000004.1"/>
</dbReference>
<dbReference type="AlphaFoldDB" id="A0A926HV50"/>
<dbReference type="InterPro" id="IPR008145">
    <property type="entry name" value="GK/Ca_channel_bsu"/>
</dbReference>
<comment type="function">
    <text evidence="1 11">Essential for recycling GMP and indirectly, cGMP.</text>
</comment>
<keyword evidence="14" id="KW-1185">Reference proteome</keyword>
<dbReference type="Gene3D" id="3.30.63.10">
    <property type="entry name" value="Guanylate Kinase phosphate binding domain"/>
    <property type="match status" value="1"/>
</dbReference>
<dbReference type="GO" id="GO:0005524">
    <property type="term" value="F:ATP binding"/>
    <property type="evidence" value="ECO:0007669"/>
    <property type="project" value="UniProtKB-UniRule"/>
</dbReference>
<feature type="domain" description="Guanylate kinase-like" evidence="12">
    <location>
        <begin position="9"/>
        <end position="187"/>
    </location>
</feature>
<accession>A0A926HV50</accession>
<evidence type="ECO:0000313" key="13">
    <source>
        <dbReference type="EMBL" id="MBC8536973.1"/>
    </source>
</evidence>
<comment type="similarity">
    <text evidence="2 11">Belongs to the guanylate kinase family.</text>
</comment>